<evidence type="ECO:0000313" key="2">
    <source>
        <dbReference type="Proteomes" id="UP000836387"/>
    </source>
</evidence>
<protein>
    <submittedName>
        <fullName evidence="1">Uncharacterized protein</fullName>
    </submittedName>
</protein>
<keyword evidence="2" id="KW-1185">Reference proteome</keyword>
<reference evidence="1" key="2">
    <citation type="submission" date="2021-10" db="EMBL/GenBank/DDBJ databases">
        <authorList>
            <person name="Piombo E."/>
        </authorList>
    </citation>
    <scope>NUCLEOTIDE SEQUENCE</scope>
</reference>
<gene>
    <name evidence="1" type="ORF">CRV2_00009423</name>
</gene>
<reference evidence="1" key="1">
    <citation type="submission" date="2020-04" db="EMBL/GenBank/DDBJ databases">
        <authorList>
            <person name="Broberg M."/>
        </authorList>
    </citation>
    <scope>NUCLEOTIDE SEQUENCE</scope>
</reference>
<evidence type="ECO:0000313" key="1">
    <source>
        <dbReference type="EMBL" id="CAG9942488.1"/>
    </source>
</evidence>
<accession>A0ACA9TNN2</accession>
<dbReference type="Proteomes" id="UP000836387">
    <property type="component" value="Unassembled WGS sequence"/>
</dbReference>
<name>A0ACA9TNN2_BIOOC</name>
<dbReference type="EMBL" id="CADEHS020000006">
    <property type="protein sequence ID" value="CAG9942488.1"/>
    <property type="molecule type" value="Genomic_DNA"/>
</dbReference>
<proteinExistence type="predicted"/>
<organism evidence="1 2">
    <name type="scientific">Clonostachys rosea f. rosea IK726</name>
    <dbReference type="NCBI Taxonomy" id="1349383"/>
    <lineage>
        <taxon>Eukaryota</taxon>
        <taxon>Fungi</taxon>
        <taxon>Dikarya</taxon>
        <taxon>Ascomycota</taxon>
        <taxon>Pezizomycotina</taxon>
        <taxon>Sordariomycetes</taxon>
        <taxon>Hypocreomycetidae</taxon>
        <taxon>Hypocreales</taxon>
        <taxon>Bionectriaceae</taxon>
        <taxon>Clonostachys</taxon>
    </lineage>
</organism>
<sequence length="82" mass="8667">MSNYNPNKKPVTITGTKNTDSTTRTSLPFDVEDGVIEAQANGILKRDLKDRHMQMIAIGGALEAGLFVGSGGASARCTRAAE</sequence>
<comment type="caution">
    <text evidence="1">The sequence shown here is derived from an EMBL/GenBank/DDBJ whole genome shotgun (WGS) entry which is preliminary data.</text>
</comment>